<feature type="region of interest" description="Disordered" evidence="1">
    <location>
        <begin position="535"/>
        <end position="557"/>
    </location>
</feature>
<feature type="compositionally biased region" description="Low complexity" evidence="1">
    <location>
        <begin position="387"/>
        <end position="396"/>
    </location>
</feature>
<evidence type="ECO:0000313" key="3">
    <source>
        <dbReference type="Proteomes" id="UP000481861"/>
    </source>
</evidence>
<protein>
    <submittedName>
        <fullName evidence="2">Uncharacterized protein</fullName>
    </submittedName>
</protein>
<feature type="compositionally biased region" description="Acidic residues" evidence="1">
    <location>
        <begin position="128"/>
        <end position="137"/>
    </location>
</feature>
<feature type="region of interest" description="Disordered" evidence="1">
    <location>
        <begin position="1"/>
        <end position="345"/>
    </location>
</feature>
<feature type="compositionally biased region" description="Basic and acidic residues" evidence="1">
    <location>
        <begin position="181"/>
        <end position="191"/>
    </location>
</feature>
<keyword evidence="3" id="KW-1185">Reference proteome</keyword>
<feature type="compositionally biased region" description="Low complexity" evidence="1">
    <location>
        <begin position="442"/>
        <end position="464"/>
    </location>
</feature>
<proteinExistence type="predicted"/>
<reference evidence="2 3" key="1">
    <citation type="submission" date="2020-01" db="EMBL/GenBank/DDBJ databases">
        <authorList>
            <consortium name="DOE Joint Genome Institute"/>
            <person name="Haridas S."/>
            <person name="Albert R."/>
            <person name="Binder M."/>
            <person name="Bloem J."/>
            <person name="Labutti K."/>
            <person name="Salamov A."/>
            <person name="Andreopoulos B."/>
            <person name="Baker S.E."/>
            <person name="Barry K."/>
            <person name="Bills G."/>
            <person name="Bluhm B.H."/>
            <person name="Cannon C."/>
            <person name="Castanera R."/>
            <person name="Culley D.E."/>
            <person name="Daum C."/>
            <person name="Ezra D."/>
            <person name="Gonzalez J.B."/>
            <person name="Henrissat B."/>
            <person name="Kuo A."/>
            <person name="Liang C."/>
            <person name="Lipzen A."/>
            <person name="Lutzoni F."/>
            <person name="Magnuson J."/>
            <person name="Mondo S."/>
            <person name="Nolan M."/>
            <person name="Ohm R."/>
            <person name="Pangilinan J."/>
            <person name="Park H.-J.H."/>
            <person name="Ramirez L."/>
            <person name="Alfaro M."/>
            <person name="Sun H."/>
            <person name="Tritt A."/>
            <person name="Yoshinaga Y."/>
            <person name="Zwiers L.-H.L."/>
            <person name="Turgeon B.G."/>
            <person name="Goodwin S.B."/>
            <person name="Spatafora J.W."/>
            <person name="Crous P.W."/>
            <person name="Grigoriev I.V."/>
        </authorList>
    </citation>
    <scope>NUCLEOTIDE SEQUENCE [LARGE SCALE GENOMIC DNA]</scope>
    <source>
        <strain evidence="2 3">CBS 611.86</strain>
    </source>
</reference>
<feature type="region of interest" description="Disordered" evidence="1">
    <location>
        <begin position="373"/>
        <end position="407"/>
    </location>
</feature>
<accession>A0A7C8I3X3</accession>
<dbReference type="AlphaFoldDB" id="A0A7C8I3X3"/>
<feature type="compositionally biased region" description="Pro residues" evidence="1">
    <location>
        <begin position="158"/>
        <end position="168"/>
    </location>
</feature>
<name>A0A7C8I3X3_9PLEO</name>
<dbReference type="EMBL" id="JAADJZ010000028">
    <property type="protein sequence ID" value="KAF2866373.1"/>
    <property type="molecule type" value="Genomic_DNA"/>
</dbReference>
<comment type="caution">
    <text evidence="2">The sequence shown here is derived from an EMBL/GenBank/DDBJ whole genome shotgun (WGS) entry which is preliminary data.</text>
</comment>
<organism evidence="2 3">
    <name type="scientific">Massariosphaeria phaeospora</name>
    <dbReference type="NCBI Taxonomy" id="100035"/>
    <lineage>
        <taxon>Eukaryota</taxon>
        <taxon>Fungi</taxon>
        <taxon>Dikarya</taxon>
        <taxon>Ascomycota</taxon>
        <taxon>Pezizomycotina</taxon>
        <taxon>Dothideomycetes</taxon>
        <taxon>Pleosporomycetidae</taxon>
        <taxon>Pleosporales</taxon>
        <taxon>Pleosporales incertae sedis</taxon>
        <taxon>Massariosphaeria</taxon>
    </lineage>
</organism>
<evidence type="ECO:0000256" key="1">
    <source>
        <dbReference type="SAM" id="MobiDB-lite"/>
    </source>
</evidence>
<evidence type="ECO:0000313" key="2">
    <source>
        <dbReference type="EMBL" id="KAF2866373.1"/>
    </source>
</evidence>
<feature type="region of interest" description="Disordered" evidence="1">
    <location>
        <begin position="580"/>
        <end position="609"/>
    </location>
</feature>
<sequence>MVKRSRPHAAPALNPFFTSRAAAEPEPEPAETNMAGRSRPQVAPILNPFFASRATAETEAAPAANSSRPRAPPVMNPFFASRSTTEPVQEPARNTSSARPDTNAMDVDPPSRGDFSPMSVDHDSDDSHADDEADSDYALDGQSSPDVLARLPRRGAMPSPPSSSPPQVSPATRLRRLLRPAADRRAARTYDDLGSDFEVSEDEDESEGEVEESPTRKGGKRDVDMRNTAAKQEEEEVEEEQQVKKEMSRGWKRGFESDDEDSPVGRKRGRWSRPARPCPAHACGSRPGAEVPGRLSHPQVTKHASKFGPPRSRPNSTAGLDVRVQHANPTRRRPRSPDHALPQQTSRTQHAFYILYARFKLGLALVAVRSSSISTSPSTQARLAPARTTVRSSSTRMSPYTAPQSGIEAPKDFSLDSIYTMVYGPDHGRQIPGHFEDRRRSSSASVSTSASTSTPGSEPTPGATIAPTLELVPNLEDTVKHSVWDAGDRDIRQREAVPAPQRLRIRFKAIRQPPAMSHILVINKDRISVRCVPKTSSGRRAKASNDKAKGSNAATNAKVAKSKKKSLVLVFSLNNVRRADKPDSRMQRANRQAVQMRRHVGEKSRFGWD</sequence>
<feature type="compositionally biased region" description="Basic and acidic residues" evidence="1">
    <location>
        <begin position="241"/>
        <end position="256"/>
    </location>
</feature>
<feature type="compositionally biased region" description="Basic and acidic residues" evidence="1">
    <location>
        <begin position="429"/>
        <end position="440"/>
    </location>
</feature>
<feature type="compositionally biased region" description="Polar residues" evidence="1">
    <location>
        <begin position="81"/>
        <end position="100"/>
    </location>
</feature>
<feature type="compositionally biased region" description="Basic and acidic residues" evidence="1">
    <location>
        <begin position="599"/>
        <end position="609"/>
    </location>
</feature>
<gene>
    <name evidence="2" type="ORF">BDV95DRAFT_598994</name>
</gene>
<feature type="compositionally biased region" description="Acidic residues" evidence="1">
    <location>
        <begin position="193"/>
        <end position="212"/>
    </location>
</feature>
<feature type="compositionally biased region" description="Low complexity" evidence="1">
    <location>
        <begin position="54"/>
        <end position="69"/>
    </location>
</feature>
<dbReference type="Proteomes" id="UP000481861">
    <property type="component" value="Unassembled WGS sequence"/>
</dbReference>
<feature type="region of interest" description="Disordered" evidence="1">
    <location>
        <begin position="429"/>
        <end position="465"/>
    </location>
</feature>